<dbReference type="EMBL" id="CAJPWZ010001685">
    <property type="protein sequence ID" value="CAG2221638.1"/>
    <property type="molecule type" value="Genomic_DNA"/>
</dbReference>
<evidence type="ECO:0000313" key="2">
    <source>
        <dbReference type="EMBL" id="CAG2221638.1"/>
    </source>
</evidence>
<feature type="compositionally biased region" description="Basic and acidic residues" evidence="1">
    <location>
        <begin position="1"/>
        <end position="23"/>
    </location>
</feature>
<reference evidence="2" key="1">
    <citation type="submission" date="2021-03" db="EMBL/GenBank/DDBJ databases">
        <authorList>
            <person name="Bekaert M."/>
        </authorList>
    </citation>
    <scope>NUCLEOTIDE SEQUENCE</scope>
</reference>
<name>A0A8S3SLF2_MYTED</name>
<proteinExistence type="predicted"/>
<accession>A0A8S3SLF2</accession>
<keyword evidence="3" id="KW-1185">Reference proteome</keyword>
<comment type="caution">
    <text evidence="2">The sequence shown here is derived from an EMBL/GenBank/DDBJ whole genome shotgun (WGS) entry which is preliminary data.</text>
</comment>
<dbReference type="Proteomes" id="UP000683360">
    <property type="component" value="Unassembled WGS sequence"/>
</dbReference>
<gene>
    <name evidence="2" type="ORF">MEDL_35035</name>
</gene>
<organism evidence="2 3">
    <name type="scientific">Mytilus edulis</name>
    <name type="common">Blue mussel</name>
    <dbReference type="NCBI Taxonomy" id="6550"/>
    <lineage>
        <taxon>Eukaryota</taxon>
        <taxon>Metazoa</taxon>
        <taxon>Spiralia</taxon>
        <taxon>Lophotrochozoa</taxon>
        <taxon>Mollusca</taxon>
        <taxon>Bivalvia</taxon>
        <taxon>Autobranchia</taxon>
        <taxon>Pteriomorphia</taxon>
        <taxon>Mytilida</taxon>
        <taxon>Mytiloidea</taxon>
        <taxon>Mytilidae</taxon>
        <taxon>Mytilinae</taxon>
        <taxon>Mytilus</taxon>
    </lineage>
</organism>
<sequence>MNDEKWGTREGHEMSNKDEESTKNTEQNENTNMKNHLSSSMVNSAAHTFNYRHIPKEKDEMDLIWKDVYFAFQNCMDIIITNESQLEEIVNENRRSMWQFQNESLAKQEELSNDIIREMKEKGCTERNIEIFKSALKPVKRITHTCSKRNDIRD</sequence>
<evidence type="ECO:0000313" key="3">
    <source>
        <dbReference type="Proteomes" id="UP000683360"/>
    </source>
</evidence>
<evidence type="ECO:0000256" key="1">
    <source>
        <dbReference type="SAM" id="MobiDB-lite"/>
    </source>
</evidence>
<feature type="region of interest" description="Disordered" evidence="1">
    <location>
        <begin position="1"/>
        <end position="31"/>
    </location>
</feature>
<protein>
    <submittedName>
        <fullName evidence="2">Uncharacterized protein</fullName>
    </submittedName>
</protein>
<dbReference type="AlphaFoldDB" id="A0A8S3SLF2"/>